<proteinExistence type="inferred from homology"/>
<protein>
    <submittedName>
        <fullName evidence="3">Polymer-forming cytoskeletal protein</fullName>
    </submittedName>
</protein>
<dbReference type="RefSeq" id="WP_147167589.1">
    <property type="nucleotide sequence ID" value="NZ_VOOR01000020.1"/>
</dbReference>
<evidence type="ECO:0000313" key="3">
    <source>
        <dbReference type="EMBL" id="TXB63034.1"/>
    </source>
</evidence>
<evidence type="ECO:0000313" key="4">
    <source>
        <dbReference type="Proteomes" id="UP000321580"/>
    </source>
</evidence>
<keyword evidence="4" id="KW-1185">Reference proteome</keyword>
<evidence type="ECO:0000256" key="2">
    <source>
        <dbReference type="SAM" id="MobiDB-lite"/>
    </source>
</evidence>
<reference evidence="3 4" key="1">
    <citation type="submission" date="2019-08" db="EMBL/GenBank/DDBJ databases">
        <title>Genome of Phaeodactylibacter luteus.</title>
        <authorList>
            <person name="Bowman J.P."/>
        </authorList>
    </citation>
    <scope>NUCLEOTIDE SEQUENCE [LARGE SCALE GENOMIC DNA]</scope>
    <source>
        <strain evidence="3 4">KCTC 42180</strain>
    </source>
</reference>
<feature type="compositionally biased region" description="Basic and acidic residues" evidence="2">
    <location>
        <begin position="1"/>
        <end position="11"/>
    </location>
</feature>
<sequence length="158" mass="16108">MFGGNNKKESTAKSNGSTSVSSGLNSLVKGTVVEGTVKSESDIRVDGTIKGTLHCDAKVIIGPTGYVEGEIRCQNAVVEGKFEGSIQVAELLNIRESASVSGEVSTEKLIVQSGATFNVTCSMGGGITSSKNGSKASAQDKSTVDSNSAKSNKAASAR</sequence>
<gene>
    <name evidence="3" type="ORF">FRY97_11055</name>
</gene>
<organism evidence="3 4">
    <name type="scientific">Phaeodactylibacter luteus</name>
    <dbReference type="NCBI Taxonomy" id="1564516"/>
    <lineage>
        <taxon>Bacteria</taxon>
        <taxon>Pseudomonadati</taxon>
        <taxon>Bacteroidota</taxon>
        <taxon>Saprospiria</taxon>
        <taxon>Saprospirales</taxon>
        <taxon>Haliscomenobacteraceae</taxon>
        <taxon>Phaeodactylibacter</taxon>
    </lineage>
</organism>
<name>A0A5C6RM51_9BACT</name>
<feature type="compositionally biased region" description="Polar residues" evidence="2">
    <location>
        <begin position="12"/>
        <end position="22"/>
    </location>
</feature>
<feature type="compositionally biased region" description="Low complexity" evidence="2">
    <location>
        <begin position="146"/>
        <end position="158"/>
    </location>
</feature>
<comment type="caution">
    <text evidence="3">The sequence shown here is derived from an EMBL/GenBank/DDBJ whole genome shotgun (WGS) entry which is preliminary data.</text>
</comment>
<dbReference type="PANTHER" id="PTHR35024">
    <property type="entry name" value="HYPOTHETICAL CYTOSOLIC PROTEIN"/>
    <property type="match status" value="1"/>
</dbReference>
<feature type="compositionally biased region" description="Polar residues" evidence="2">
    <location>
        <begin position="128"/>
        <end position="145"/>
    </location>
</feature>
<dbReference type="Pfam" id="PF04519">
    <property type="entry name" value="Bactofilin"/>
    <property type="match status" value="1"/>
</dbReference>
<evidence type="ECO:0000256" key="1">
    <source>
        <dbReference type="ARBA" id="ARBA00044755"/>
    </source>
</evidence>
<dbReference type="InterPro" id="IPR007607">
    <property type="entry name" value="BacA/B"/>
</dbReference>
<feature type="region of interest" description="Disordered" evidence="2">
    <location>
        <begin position="126"/>
        <end position="158"/>
    </location>
</feature>
<comment type="similarity">
    <text evidence="1">Belongs to the bactofilin family.</text>
</comment>
<dbReference type="Proteomes" id="UP000321580">
    <property type="component" value="Unassembled WGS sequence"/>
</dbReference>
<accession>A0A5C6RM51</accession>
<dbReference type="AlphaFoldDB" id="A0A5C6RM51"/>
<feature type="region of interest" description="Disordered" evidence="2">
    <location>
        <begin position="1"/>
        <end position="22"/>
    </location>
</feature>
<dbReference type="OrthoDB" id="5432602at2"/>
<dbReference type="PANTHER" id="PTHR35024:SF4">
    <property type="entry name" value="POLYMER-FORMING CYTOSKELETAL PROTEIN"/>
    <property type="match status" value="1"/>
</dbReference>
<dbReference type="EMBL" id="VOOR01000020">
    <property type="protein sequence ID" value="TXB63034.1"/>
    <property type="molecule type" value="Genomic_DNA"/>
</dbReference>